<reference evidence="2 3" key="1">
    <citation type="journal article" date="2015" name="Genome Announc.">
        <title>Complete genome sequences for 35 biothreat assay-relevant bacillus species.</title>
        <authorList>
            <person name="Johnson S.L."/>
            <person name="Daligault H.E."/>
            <person name="Davenport K.W."/>
            <person name="Jaissle J."/>
            <person name="Frey K.G."/>
            <person name="Ladner J.T."/>
            <person name="Broomall S.M."/>
            <person name="Bishop-Lilly K.A."/>
            <person name="Bruce D.C."/>
            <person name="Gibbons H.S."/>
            <person name="Coyne S.R."/>
            <person name="Lo C.C."/>
            <person name="Meincke L."/>
            <person name="Munk A.C."/>
            <person name="Koroleva G.I."/>
            <person name="Rosenzweig C.N."/>
            <person name="Palacios G.F."/>
            <person name="Redden C.L."/>
            <person name="Minogue T.D."/>
            <person name="Chain P.S."/>
        </authorList>
    </citation>
    <scope>NUCLEOTIDE SEQUENCE [LARGE SCALE GENOMIC DNA]</scope>
    <source>
        <strain evidence="3">ATCC 14581 / DSM 32 / JCM 2506 / NBRC 15308 / NCIMB 9376 / NCTC 10342 / NRRL B-14308 / VKM B-512</strain>
    </source>
</reference>
<accession>A0A0B6AQ22</accession>
<organism evidence="2 3">
    <name type="scientific">Priestia megaterium (strain ATCC 14581 / DSM 32 / CCUG 1817 / JCM 2506 / NBRC 15308 / NCIMB 9376 / NCTC 10342 / NRRL B-14308 / VKM B-512 / Ford 19)</name>
    <name type="common">Bacillus megaterium</name>
    <dbReference type="NCBI Taxonomy" id="1348623"/>
    <lineage>
        <taxon>Bacteria</taxon>
        <taxon>Bacillati</taxon>
        <taxon>Bacillota</taxon>
        <taxon>Bacilli</taxon>
        <taxon>Bacillales</taxon>
        <taxon>Bacillaceae</taxon>
        <taxon>Priestia</taxon>
    </lineage>
</organism>
<protein>
    <recommendedName>
        <fullName evidence="4">DUF4025 domain-containing protein</fullName>
    </recommendedName>
</protein>
<sequence>MSRGKHFDHKKQGQSAATKTNNAVASKHTEKVDYHIDTVASQDHPAVSIQSQKDFD</sequence>
<dbReference type="Proteomes" id="UP000031829">
    <property type="component" value="Chromosome"/>
</dbReference>
<feature type="region of interest" description="Disordered" evidence="1">
    <location>
        <begin position="1"/>
        <end position="29"/>
    </location>
</feature>
<evidence type="ECO:0000313" key="3">
    <source>
        <dbReference type="Proteomes" id="UP000031829"/>
    </source>
</evidence>
<dbReference type="RefSeq" id="WP_013082336.1">
    <property type="nucleotide sequence ID" value="NZ_BCVB01000003.1"/>
</dbReference>
<evidence type="ECO:0000313" key="2">
    <source>
        <dbReference type="EMBL" id="AJI22748.1"/>
    </source>
</evidence>
<dbReference type="KEGG" id="bmeg:BG04_3702"/>
<name>A0A0B6AQ22_PRIM2</name>
<feature type="compositionally biased region" description="Polar residues" evidence="1">
    <location>
        <begin position="13"/>
        <end position="24"/>
    </location>
</feature>
<dbReference type="HOGENOM" id="CLU_211934_0_0_9"/>
<gene>
    <name evidence="2" type="ORF">BG04_3702</name>
</gene>
<dbReference type="GeneID" id="93646151"/>
<evidence type="ECO:0000256" key="1">
    <source>
        <dbReference type="SAM" id="MobiDB-lite"/>
    </source>
</evidence>
<dbReference type="AlphaFoldDB" id="A0A0B6AQ22"/>
<proteinExistence type="predicted"/>
<dbReference type="EMBL" id="CP009920">
    <property type="protein sequence ID" value="AJI22748.1"/>
    <property type="molecule type" value="Genomic_DNA"/>
</dbReference>
<evidence type="ECO:0008006" key="4">
    <source>
        <dbReference type="Google" id="ProtNLM"/>
    </source>
</evidence>